<proteinExistence type="predicted"/>
<dbReference type="PROSITE" id="PS50113">
    <property type="entry name" value="PAC"/>
    <property type="match status" value="1"/>
</dbReference>
<organism evidence="8 9">
    <name type="scientific">Fischerella muscicola CCMEE 5323</name>
    <dbReference type="NCBI Taxonomy" id="2019572"/>
    <lineage>
        <taxon>Bacteria</taxon>
        <taxon>Bacillati</taxon>
        <taxon>Cyanobacteriota</taxon>
        <taxon>Cyanophyceae</taxon>
        <taxon>Nostocales</taxon>
        <taxon>Hapalosiphonaceae</taxon>
        <taxon>Fischerella</taxon>
    </lineage>
</organism>
<sequence>MLCFDEARMPTAWEYQLADFGTQVASIVFERDRSHLTLRASEAKYRTLFESIDEGFCICEMLFDSNGKPIDYRFVEVNPVFGRLTGLQQATGKTARELVPDLEDYWFEIYGRVVLTGEPIRFEAHSPAMNNRWFDVNAFGVDEPQSHKFAILFTNISDRKQTEARLRENEARLLIALETAKLGSWQLDLVTGVLDSSDQCKANFGLPPEAELSYQRLLELIHPDDRQHVQQTVAQAIANQIDYDAEYPTIWLDGSIHWMIARGRTIYGSNGQPLRMIGVTLDITERKQVEEALRQSEQQLRLASEGPNLGLWHWDVQTDTLTWTDRCKANTFRLRIKQY</sequence>
<dbReference type="NCBIfam" id="TIGR00229">
    <property type="entry name" value="sensory_box"/>
    <property type="match status" value="2"/>
</dbReference>
<comment type="catalytic activity">
    <reaction evidence="1">
        <text>ATP + protein L-histidine = ADP + protein N-phospho-L-histidine.</text>
        <dbReference type="EC" id="2.7.13.3"/>
    </reaction>
</comment>
<evidence type="ECO:0000256" key="3">
    <source>
        <dbReference type="ARBA" id="ARBA00022553"/>
    </source>
</evidence>
<accession>A0A2N6K193</accession>
<gene>
    <name evidence="8" type="ORF">CEN44_15970</name>
</gene>
<dbReference type="InterPro" id="IPR052162">
    <property type="entry name" value="Sensor_kinase/Photoreceptor"/>
</dbReference>
<dbReference type="Gene3D" id="3.30.450.20">
    <property type="entry name" value="PAS domain"/>
    <property type="match status" value="3"/>
</dbReference>
<evidence type="ECO:0000256" key="1">
    <source>
        <dbReference type="ARBA" id="ARBA00000085"/>
    </source>
</evidence>
<reference evidence="8 9" key="1">
    <citation type="submission" date="2017-08" db="EMBL/GenBank/DDBJ databases">
        <title>Genomes of Fischerella (Mastigocladus) sp. strains.</title>
        <authorList>
            <person name="Miller S.R."/>
        </authorList>
    </citation>
    <scope>NUCLEOTIDE SEQUENCE [LARGE SCALE GENOMIC DNA]</scope>
    <source>
        <strain evidence="8 9">CCMEE 5323</strain>
    </source>
</reference>
<dbReference type="SUPFAM" id="SSF55785">
    <property type="entry name" value="PYP-like sensor domain (PAS domain)"/>
    <property type="match status" value="3"/>
</dbReference>
<feature type="domain" description="PAC" evidence="7">
    <location>
        <begin position="243"/>
        <end position="295"/>
    </location>
</feature>
<evidence type="ECO:0000256" key="4">
    <source>
        <dbReference type="ARBA" id="ARBA00022679"/>
    </source>
</evidence>
<dbReference type="Pfam" id="PF13188">
    <property type="entry name" value="PAS_8"/>
    <property type="match status" value="1"/>
</dbReference>
<keyword evidence="4" id="KW-0808">Transferase</keyword>
<dbReference type="InterPro" id="IPR000014">
    <property type="entry name" value="PAS"/>
</dbReference>
<dbReference type="CDD" id="cd00130">
    <property type="entry name" value="PAS"/>
    <property type="match status" value="1"/>
</dbReference>
<name>A0A2N6K193_FISMU</name>
<protein>
    <recommendedName>
        <fullName evidence="2">histidine kinase</fullName>
        <ecNumber evidence="2">2.7.13.3</ecNumber>
    </recommendedName>
</protein>
<dbReference type="SMART" id="SM00091">
    <property type="entry name" value="PAS"/>
    <property type="match status" value="2"/>
</dbReference>
<keyword evidence="3" id="KW-0597">Phosphoprotein</keyword>
<dbReference type="InterPro" id="IPR035965">
    <property type="entry name" value="PAS-like_dom_sf"/>
</dbReference>
<comment type="caution">
    <text evidence="8">The sequence shown here is derived from an EMBL/GenBank/DDBJ whole genome shotgun (WGS) entry which is preliminary data.</text>
</comment>
<evidence type="ECO:0000313" key="8">
    <source>
        <dbReference type="EMBL" id="PLZ88182.1"/>
    </source>
</evidence>
<dbReference type="PANTHER" id="PTHR43304:SF1">
    <property type="entry name" value="PAC DOMAIN-CONTAINING PROTEIN"/>
    <property type="match status" value="1"/>
</dbReference>
<dbReference type="Gene3D" id="2.10.70.100">
    <property type="match status" value="1"/>
</dbReference>
<dbReference type="GO" id="GO:0004673">
    <property type="term" value="F:protein histidine kinase activity"/>
    <property type="evidence" value="ECO:0007669"/>
    <property type="project" value="UniProtKB-EC"/>
</dbReference>
<dbReference type="EMBL" id="NRQW01000355">
    <property type="protein sequence ID" value="PLZ88182.1"/>
    <property type="molecule type" value="Genomic_DNA"/>
</dbReference>
<feature type="domain" description="PAS" evidence="6">
    <location>
        <begin position="169"/>
        <end position="240"/>
    </location>
</feature>
<dbReference type="InterPro" id="IPR000700">
    <property type="entry name" value="PAS-assoc_C"/>
</dbReference>
<evidence type="ECO:0000256" key="5">
    <source>
        <dbReference type="ARBA" id="ARBA00022777"/>
    </source>
</evidence>
<evidence type="ECO:0000313" key="9">
    <source>
        <dbReference type="Proteomes" id="UP000235036"/>
    </source>
</evidence>
<evidence type="ECO:0000259" key="6">
    <source>
        <dbReference type="PROSITE" id="PS50112"/>
    </source>
</evidence>
<dbReference type="PANTHER" id="PTHR43304">
    <property type="entry name" value="PHYTOCHROME-LIKE PROTEIN CPH1"/>
    <property type="match status" value="1"/>
</dbReference>
<dbReference type="Pfam" id="PF08447">
    <property type="entry name" value="PAS_3"/>
    <property type="match status" value="1"/>
</dbReference>
<dbReference type="Proteomes" id="UP000235036">
    <property type="component" value="Unassembled WGS sequence"/>
</dbReference>
<keyword evidence="5" id="KW-0418">Kinase</keyword>
<dbReference type="PROSITE" id="PS50112">
    <property type="entry name" value="PAS"/>
    <property type="match status" value="1"/>
</dbReference>
<dbReference type="EC" id="2.7.13.3" evidence="2"/>
<dbReference type="AlphaFoldDB" id="A0A2N6K193"/>
<evidence type="ECO:0000256" key="2">
    <source>
        <dbReference type="ARBA" id="ARBA00012438"/>
    </source>
</evidence>
<dbReference type="InterPro" id="IPR013655">
    <property type="entry name" value="PAS_fold_3"/>
</dbReference>
<keyword evidence="9" id="KW-1185">Reference proteome</keyword>
<evidence type="ECO:0000259" key="7">
    <source>
        <dbReference type="PROSITE" id="PS50113"/>
    </source>
</evidence>